<dbReference type="InterPro" id="IPR029032">
    <property type="entry name" value="AhpD-like"/>
</dbReference>
<dbReference type="EMBL" id="JBHSUC010000001">
    <property type="protein sequence ID" value="MFC6360684.1"/>
    <property type="molecule type" value="Genomic_DNA"/>
</dbReference>
<sequence>MELRHSHSHYTLLSESQATSAPQTVPAGSCGDSLWQQADLFAGLMQHPALPAGLRRLLDPVSRQSAAVYSRLFPEGPCPEQHCSLSLYDRFNIALTIAQLSDINPLCDFYARHLAPLPGPPGTRQNNHRLTDITQYARQLACAPATAVPPSLTRLLGTGLTAADILTLHQICGFIRWQSRMMAGIIALTGIRLSAAFMAAAAPVFPGWRTDSVSEKLPFIGLHSIGPVHLNVLRQVAALGQPQLPAGIIAHAPLAAEAWLTLRDTQVSPLSSPGCHRIDRQIQAEITAAMGEQPPGNPAIRRFIHQLIQIPVHYDTSNAENLLRQGWTMAALLQLLFRVSARGWDQSLMLLA</sequence>
<evidence type="ECO:0008006" key="3">
    <source>
        <dbReference type="Google" id="ProtNLM"/>
    </source>
</evidence>
<evidence type="ECO:0000313" key="2">
    <source>
        <dbReference type="Proteomes" id="UP001596215"/>
    </source>
</evidence>
<dbReference type="Proteomes" id="UP001596215">
    <property type="component" value="Unassembled WGS sequence"/>
</dbReference>
<dbReference type="SUPFAM" id="SSF69118">
    <property type="entry name" value="AhpD-like"/>
    <property type="match status" value="1"/>
</dbReference>
<proteinExistence type="predicted"/>
<keyword evidence="2" id="KW-1185">Reference proteome</keyword>
<comment type="caution">
    <text evidence="1">The sequence shown here is derived from an EMBL/GenBank/DDBJ whole genome shotgun (WGS) entry which is preliminary data.</text>
</comment>
<gene>
    <name evidence="1" type="ORF">ACFP73_00960</name>
</gene>
<name>A0ABW1VKV1_9GAMM</name>
<accession>A0ABW1VKV1</accession>
<evidence type="ECO:0000313" key="1">
    <source>
        <dbReference type="EMBL" id="MFC6360684.1"/>
    </source>
</evidence>
<protein>
    <recommendedName>
        <fullName evidence="3">Oxidoreductase</fullName>
    </recommendedName>
</protein>
<reference evidence="2" key="1">
    <citation type="journal article" date="2019" name="Int. J. Syst. Evol. Microbiol.">
        <title>The Global Catalogue of Microorganisms (GCM) 10K type strain sequencing project: providing services to taxonomists for standard genome sequencing and annotation.</title>
        <authorList>
            <consortium name="The Broad Institute Genomics Platform"/>
            <consortium name="The Broad Institute Genome Sequencing Center for Infectious Disease"/>
            <person name="Wu L."/>
            <person name="Ma J."/>
        </authorList>
    </citation>
    <scope>NUCLEOTIDE SEQUENCE [LARGE SCALE GENOMIC DNA]</scope>
    <source>
        <strain evidence="2">CGMCC 4.1530</strain>
    </source>
</reference>
<organism evidence="1 2">
    <name type="scientific">Tatumella punctata</name>
    <dbReference type="NCBI Taxonomy" id="399969"/>
    <lineage>
        <taxon>Bacteria</taxon>
        <taxon>Pseudomonadati</taxon>
        <taxon>Pseudomonadota</taxon>
        <taxon>Gammaproteobacteria</taxon>
        <taxon>Enterobacterales</taxon>
        <taxon>Erwiniaceae</taxon>
        <taxon>Tatumella</taxon>
    </lineage>
</organism>
<dbReference type="RefSeq" id="WP_212707826.1">
    <property type="nucleotide sequence ID" value="NZ_BAAAFW010000059.1"/>
</dbReference>